<dbReference type="Gene3D" id="3.40.1350.10">
    <property type="match status" value="1"/>
</dbReference>
<organism evidence="5 6">
    <name type="scientific">Opisthorchis viverrini</name>
    <name type="common">Southeast Asian liver fluke</name>
    <dbReference type="NCBI Taxonomy" id="6198"/>
    <lineage>
        <taxon>Eukaryota</taxon>
        <taxon>Metazoa</taxon>
        <taxon>Spiralia</taxon>
        <taxon>Lophotrochozoa</taxon>
        <taxon>Platyhelminthes</taxon>
        <taxon>Trematoda</taxon>
        <taxon>Digenea</taxon>
        <taxon>Opisthorchiida</taxon>
        <taxon>Opisthorchiata</taxon>
        <taxon>Opisthorchiidae</taxon>
        <taxon>Opisthorchis</taxon>
    </lineage>
</organism>
<evidence type="ECO:0000256" key="2">
    <source>
        <dbReference type="ARBA" id="ARBA00012573"/>
    </source>
</evidence>
<feature type="non-terminal residue" evidence="5">
    <location>
        <position position="301"/>
    </location>
</feature>
<evidence type="ECO:0000259" key="4">
    <source>
        <dbReference type="Pfam" id="PF01974"/>
    </source>
</evidence>
<feature type="domain" description="tRNA intron endonuclease catalytic" evidence="4">
    <location>
        <begin position="229"/>
        <end position="301"/>
    </location>
</feature>
<dbReference type="GO" id="GO:0000213">
    <property type="term" value="F:tRNA-intron lyase activity"/>
    <property type="evidence" value="ECO:0007669"/>
    <property type="project" value="UniProtKB-EC"/>
</dbReference>
<dbReference type="CDD" id="cd22363">
    <property type="entry name" value="tRNA-intron_lyase_C"/>
    <property type="match status" value="1"/>
</dbReference>
<evidence type="ECO:0000313" key="6">
    <source>
        <dbReference type="Proteomes" id="UP000243686"/>
    </source>
</evidence>
<dbReference type="SUPFAM" id="SSF53032">
    <property type="entry name" value="tRNA-intron endonuclease catalytic domain-like"/>
    <property type="match status" value="1"/>
</dbReference>
<name>A0A1S8X080_OPIVI</name>
<feature type="non-terminal residue" evidence="5">
    <location>
        <position position="1"/>
    </location>
</feature>
<proteinExistence type="inferred from homology"/>
<dbReference type="GO" id="GO:0005737">
    <property type="term" value="C:cytoplasm"/>
    <property type="evidence" value="ECO:0007669"/>
    <property type="project" value="TreeGrafter"/>
</dbReference>
<comment type="catalytic activity">
    <reaction evidence="3">
        <text>pretRNA = a 3'-half-tRNA molecule with a 5'-OH end + a 5'-half-tRNA molecule with a 2',3'-cyclic phosphate end + an intron with a 2',3'-cyclic phosphate and a 5'-hydroxyl terminus.</text>
        <dbReference type="EC" id="4.6.1.16"/>
    </reaction>
</comment>
<sequence>LSEKDEITYLGRPKKQTTEPSYALNLPFPIPLKEDHLEDGEACMKQFTIQATLVSSSRAVVTDPNHIALLRNRSDTRLCFLTPDRTAQEVPRPGQLDTDEESLEEYDTLDDSAALVNSKCTEDKQLFLTDVESDARLCFLTPDRTAQEVQRSGQLDTDEESLEEYDNLEDSAALVTSRCTEGKQLFLTDVELRLWYYLCSGSRLPSPPVHPTQARTEIPQFSHLERDLLRRYAAYLYYRSRGWVVRPGLALGGVHFLLYAQGPAWRHAAFGVVVDRAEMDGQQLTCAALAVHVRVVHSVGK</sequence>
<evidence type="ECO:0000313" key="5">
    <source>
        <dbReference type="EMBL" id="OON20118.1"/>
    </source>
</evidence>
<dbReference type="Pfam" id="PF01974">
    <property type="entry name" value="tRNA_int_endo"/>
    <property type="match status" value="1"/>
</dbReference>
<dbReference type="EC" id="4.6.1.16" evidence="2"/>
<dbReference type="InterPro" id="IPR011856">
    <property type="entry name" value="tRNA_endonuc-like_dom_sf"/>
</dbReference>
<accession>A0A1S8X080</accession>
<gene>
    <name evidence="5" type="ORF">X801_04005</name>
</gene>
<keyword evidence="5" id="KW-0255">Endonuclease</keyword>
<evidence type="ECO:0000256" key="3">
    <source>
        <dbReference type="ARBA" id="ARBA00034031"/>
    </source>
</evidence>
<dbReference type="AlphaFoldDB" id="A0A1S8X080"/>
<protein>
    <recommendedName>
        <fullName evidence="2">tRNA-intron lyase</fullName>
        <ecNumber evidence="2">4.6.1.16</ecNumber>
    </recommendedName>
</protein>
<comment type="similarity">
    <text evidence="1">Belongs to the tRNA-intron endonuclease family.</text>
</comment>
<reference evidence="5 6" key="1">
    <citation type="submission" date="2015-03" db="EMBL/GenBank/DDBJ databases">
        <title>Draft genome of the nematode, Opisthorchis viverrini.</title>
        <authorList>
            <person name="Mitreva M."/>
        </authorList>
    </citation>
    <scope>NUCLEOTIDE SEQUENCE [LARGE SCALE GENOMIC DNA]</scope>
    <source>
        <strain evidence="5">Khon Kaen</strain>
    </source>
</reference>
<dbReference type="GO" id="GO:0000379">
    <property type="term" value="P:tRNA-type intron splice site recognition and cleavage"/>
    <property type="evidence" value="ECO:0007669"/>
    <property type="project" value="TreeGrafter"/>
</dbReference>
<dbReference type="PANTHER" id="PTHR21227:SF0">
    <property type="entry name" value="TRNA-SPLICING ENDONUCLEASE SUBUNIT SEN2"/>
    <property type="match status" value="1"/>
</dbReference>
<dbReference type="InterPro" id="IPR006677">
    <property type="entry name" value="tRNA_intron_Endonuc_cat-like"/>
</dbReference>
<dbReference type="InterPro" id="IPR006676">
    <property type="entry name" value="tRNA_splic"/>
</dbReference>
<dbReference type="InterPro" id="IPR036167">
    <property type="entry name" value="tRNA_intron_Endo_cat-like_sf"/>
</dbReference>
<keyword evidence="5" id="KW-0378">Hydrolase</keyword>
<dbReference type="GO" id="GO:0003676">
    <property type="term" value="F:nucleic acid binding"/>
    <property type="evidence" value="ECO:0007669"/>
    <property type="project" value="InterPro"/>
</dbReference>
<dbReference type="EMBL" id="KV892839">
    <property type="protein sequence ID" value="OON20118.1"/>
    <property type="molecule type" value="Genomic_DNA"/>
</dbReference>
<dbReference type="GO" id="GO:0000214">
    <property type="term" value="C:tRNA-intron endonuclease complex"/>
    <property type="evidence" value="ECO:0007669"/>
    <property type="project" value="TreeGrafter"/>
</dbReference>
<keyword evidence="6" id="KW-1185">Reference proteome</keyword>
<keyword evidence="5" id="KW-0540">Nuclease</keyword>
<evidence type="ECO:0000256" key="1">
    <source>
        <dbReference type="ARBA" id="ARBA00008078"/>
    </source>
</evidence>
<dbReference type="PANTHER" id="PTHR21227">
    <property type="entry name" value="TRNA-SPLICING ENDONUCLEASE SUBUNIT SEN2"/>
    <property type="match status" value="1"/>
</dbReference>
<dbReference type="Proteomes" id="UP000243686">
    <property type="component" value="Unassembled WGS sequence"/>
</dbReference>